<accession>A0A849HGR4</accession>
<keyword evidence="2" id="KW-1133">Transmembrane helix</keyword>
<dbReference type="InterPro" id="IPR019277">
    <property type="entry name" value="DUF2304"/>
</dbReference>
<name>A0A849HGR4_9MICO</name>
<protein>
    <submittedName>
        <fullName evidence="3">DUF2304 domain-containing protein</fullName>
    </submittedName>
</protein>
<dbReference type="RefSeq" id="WP_171243497.1">
    <property type="nucleotide sequence ID" value="NZ_JABEPQ010000002.1"/>
</dbReference>
<feature type="transmembrane region" description="Helical" evidence="2">
    <location>
        <begin position="35"/>
        <end position="54"/>
    </location>
</feature>
<feature type="transmembrane region" description="Helical" evidence="2">
    <location>
        <begin position="6"/>
        <end position="23"/>
    </location>
</feature>
<sequence length="130" mass="14439">MKILLIQIVLIAVVVAVVARLFRSRGARAQAIRRLGLILFAGFAVVSILIPDVWNRIAHLVGVGRGTDMVLYALVVAFLSFTVTTYLRFRDLETRYTKLARRLALDEVRGDRALPDDGDEPPADDPPSPR</sequence>
<dbReference type="Proteomes" id="UP000588586">
    <property type="component" value="Unassembled WGS sequence"/>
</dbReference>
<dbReference type="AlphaFoldDB" id="A0A849HGR4"/>
<feature type="transmembrane region" description="Helical" evidence="2">
    <location>
        <begin position="69"/>
        <end position="89"/>
    </location>
</feature>
<reference evidence="3 4" key="1">
    <citation type="submission" date="2020-04" db="EMBL/GenBank/DDBJ databases">
        <title>Knoellia sp. isolate from air conditioner.</title>
        <authorList>
            <person name="Chea S."/>
            <person name="Kim D.-U."/>
        </authorList>
    </citation>
    <scope>NUCLEOTIDE SEQUENCE [LARGE SCALE GENOMIC DNA]</scope>
    <source>
        <strain evidence="3 4">DB2414S</strain>
    </source>
</reference>
<dbReference type="Pfam" id="PF10066">
    <property type="entry name" value="DUF2304"/>
    <property type="match status" value="1"/>
</dbReference>
<keyword evidence="2" id="KW-0472">Membrane</keyword>
<evidence type="ECO:0000313" key="4">
    <source>
        <dbReference type="Proteomes" id="UP000588586"/>
    </source>
</evidence>
<evidence type="ECO:0000256" key="2">
    <source>
        <dbReference type="SAM" id="Phobius"/>
    </source>
</evidence>
<feature type="region of interest" description="Disordered" evidence="1">
    <location>
        <begin position="110"/>
        <end position="130"/>
    </location>
</feature>
<proteinExistence type="predicted"/>
<organism evidence="3 4">
    <name type="scientific">Knoellia koreensis</name>
    <dbReference type="NCBI Taxonomy" id="2730921"/>
    <lineage>
        <taxon>Bacteria</taxon>
        <taxon>Bacillati</taxon>
        <taxon>Actinomycetota</taxon>
        <taxon>Actinomycetes</taxon>
        <taxon>Micrococcales</taxon>
        <taxon>Intrasporangiaceae</taxon>
        <taxon>Knoellia</taxon>
    </lineage>
</organism>
<keyword evidence="4" id="KW-1185">Reference proteome</keyword>
<evidence type="ECO:0000256" key="1">
    <source>
        <dbReference type="SAM" id="MobiDB-lite"/>
    </source>
</evidence>
<dbReference type="EMBL" id="JABEPQ010000002">
    <property type="protein sequence ID" value="NNM46389.1"/>
    <property type="molecule type" value="Genomic_DNA"/>
</dbReference>
<evidence type="ECO:0000313" key="3">
    <source>
        <dbReference type="EMBL" id="NNM46389.1"/>
    </source>
</evidence>
<gene>
    <name evidence="3" type="ORF">HJG52_10265</name>
</gene>
<comment type="caution">
    <text evidence="3">The sequence shown here is derived from an EMBL/GenBank/DDBJ whole genome shotgun (WGS) entry which is preliminary data.</text>
</comment>
<keyword evidence="2" id="KW-0812">Transmembrane</keyword>